<dbReference type="PANTHER" id="PTHR47756:SF2">
    <property type="entry name" value="BLL6612 PROTEIN"/>
    <property type="match status" value="1"/>
</dbReference>
<proteinExistence type="inferred from homology"/>
<name>A0A4R2H5Z8_9ACTN</name>
<dbReference type="GO" id="GO:0016987">
    <property type="term" value="F:sigma factor activity"/>
    <property type="evidence" value="ECO:0007669"/>
    <property type="project" value="UniProtKB-KW"/>
</dbReference>
<keyword evidence="4" id="KW-0804">Transcription</keyword>
<gene>
    <name evidence="8" type="ORF">EV652_111299</name>
</gene>
<feature type="domain" description="DUF6596" evidence="7">
    <location>
        <begin position="182"/>
        <end position="280"/>
    </location>
</feature>
<evidence type="ECO:0000256" key="4">
    <source>
        <dbReference type="ARBA" id="ARBA00023163"/>
    </source>
</evidence>
<dbReference type="Pfam" id="PF08281">
    <property type="entry name" value="Sigma70_r4_2"/>
    <property type="match status" value="1"/>
</dbReference>
<comment type="caution">
    <text evidence="8">The sequence shown here is derived from an EMBL/GenBank/DDBJ whole genome shotgun (WGS) entry which is preliminary data.</text>
</comment>
<organism evidence="8 9">
    <name type="scientific">Kribbella steppae</name>
    <dbReference type="NCBI Taxonomy" id="2512223"/>
    <lineage>
        <taxon>Bacteria</taxon>
        <taxon>Bacillati</taxon>
        <taxon>Actinomycetota</taxon>
        <taxon>Actinomycetes</taxon>
        <taxon>Propionibacteriales</taxon>
        <taxon>Kribbellaceae</taxon>
        <taxon>Kribbella</taxon>
    </lineage>
</organism>
<evidence type="ECO:0000259" key="5">
    <source>
        <dbReference type="Pfam" id="PF04542"/>
    </source>
</evidence>
<dbReference type="InterPro" id="IPR013324">
    <property type="entry name" value="RNA_pol_sigma_r3/r4-like"/>
</dbReference>
<evidence type="ECO:0000256" key="1">
    <source>
        <dbReference type="ARBA" id="ARBA00010641"/>
    </source>
</evidence>
<dbReference type="Pfam" id="PF04542">
    <property type="entry name" value="Sigma70_r2"/>
    <property type="match status" value="1"/>
</dbReference>
<dbReference type="GO" id="GO:0003677">
    <property type="term" value="F:DNA binding"/>
    <property type="evidence" value="ECO:0007669"/>
    <property type="project" value="InterPro"/>
</dbReference>
<keyword evidence="2" id="KW-0805">Transcription regulation</keyword>
<dbReference type="Proteomes" id="UP000294508">
    <property type="component" value="Unassembled WGS sequence"/>
</dbReference>
<evidence type="ECO:0000256" key="3">
    <source>
        <dbReference type="ARBA" id="ARBA00023082"/>
    </source>
</evidence>
<feature type="domain" description="RNA polymerase sigma-70 region 2" evidence="5">
    <location>
        <begin position="27"/>
        <end position="84"/>
    </location>
</feature>
<feature type="domain" description="RNA polymerase sigma factor 70 region 4 type 2" evidence="6">
    <location>
        <begin position="114"/>
        <end position="164"/>
    </location>
</feature>
<dbReference type="Gene3D" id="1.10.10.10">
    <property type="entry name" value="Winged helix-like DNA-binding domain superfamily/Winged helix DNA-binding domain"/>
    <property type="match status" value="1"/>
</dbReference>
<evidence type="ECO:0000313" key="8">
    <source>
        <dbReference type="EMBL" id="TCO21388.1"/>
    </source>
</evidence>
<dbReference type="InterPro" id="IPR046531">
    <property type="entry name" value="DUF6596"/>
</dbReference>
<evidence type="ECO:0000256" key="2">
    <source>
        <dbReference type="ARBA" id="ARBA00023015"/>
    </source>
</evidence>
<dbReference type="NCBIfam" id="TIGR02937">
    <property type="entry name" value="sigma70-ECF"/>
    <property type="match status" value="1"/>
</dbReference>
<keyword evidence="3" id="KW-0731">Sigma factor</keyword>
<dbReference type="Pfam" id="PF20239">
    <property type="entry name" value="DUF6596"/>
    <property type="match status" value="1"/>
</dbReference>
<evidence type="ECO:0000259" key="6">
    <source>
        <dbReference type="Pfam" id="PF08281"/>
    </source>
</evidence>
<dbReference type="InterPro" id="IPR007627">
    <property type="entry name" value="RNA_pol_sigma70_r2"/>
</dbReference>
<dbReference type="InterPro" id="IPR013249">
    <property type="entry name" value="RNA_pol_sigma70_r4_t2"/>
</dbReference>
<sequence length="413" mass="44902">MSEVGPASVVEVARAVDRAHRESWSTVLASVVRLTRDLDLAEDCTQDAYVQALRTWSDGLPTNPGGWLTTVARRLALDRMRRETNLRRKLPLLVEDPLASDDDEQPTDPLRLVFTCCHPALARDSQVALTLRLICGLTTREVAAGLLISEPTAAARITRAKKKIAAASIPYRIPADDELPARLDAVLTVVHLVYTAGHVAAGSELTRADLTGRAVELARMLVRLMPAEAEPQALLGLLLMTEARGDARLSDDGELVLLADQDRSRWDIRLLAEGVSRATTALERGQGRFALQAAVAGLHVTAPSWEKTDWGQVVRMYDAMMVSWPTPIVALNRAAAHSLVPGADLDTVLAELDALSNEPALKTYAYLPAARADVLARLGRTDEAAQAYKTAITLTANETERRFLTHRLATLPA</sequence>
<keyword evidence="9" id="KW-1185">Reference proteome</keyword>
<evidence type="ECO:0000259" key="7">
    <source>
        <dbReference type="Pfam" id="PF20239"/>
    </source>
</evidence>
<dbReference type="SUPFAM" id="SSF88659">
    <property type="entry name" value="Sigma3 and sigma4 domains of RNA polymerase sigma factors"/>
    <property type="match status" value="1"/>
</dbReference>
<comment type="similarity">
    <text evidence="1">Belongs to the sigma-70 factor family. ECF subfamily.</text>
</comment>
<dbReference type="OrthoDB" id="9780299at2"/>
<dbReference type="EMBL" id="SLWN01000011">
    <property type="protein sequence ID" value="TCO21388.1"/>
    <property type="molecule type" value="Genomic_DNA"/>
</dbReference>
<dbReference type="InterPro" id="IPR036388">
    <property type="entry name" value="WH-like_DNA-bd_sf"/>
</dbReference>
<reference evidence="8 9" key="1">
    <citation type="journal article" date="2015" name="Stand. Genomic Sci.">
        <title>Genomic Encyclopedia of Bacterial and Archaeal Type Strains, Phase III: the genomes of soil and plant-associated and newly described type strains.</title>
        <authorList>
            <person name="Whitman W.B."/>
            <person name="Woyke T."/>
            <person name="Klenk H.P."/>
            <person name="Zhou Y."/>
            <person name="Lilburn T.G."/>
            <person name="Beck B.J."/>
            <person name="De Vos P."/>
            <person name="Vandamme P."/>
            <person name="Eisen J.A."/>
            <person name="Garrity G."/>
            <person name="Hugenholtz P."/>
            <person name="Kyrpides N.C."/>
        </authorList>
    </citation>
    <scope>NUCLEOTIDE SEQUENCE [LARGE SCALE GENOMIC DNA]</scope>
    <source>
        <strain evidence="8 9">VKM Ac-2572</strain>
    </source>
</reference>
<dbReference type="InterPro" id="IPR013325">
    <property type="entry name" value="RNA_pol_sigma_r2"/>
</dbReference>
<dbReference type="GO" id="GO:0006352">
    <property type="term" value="P:DNA-templated transcription initiation"/>
    <property type="evidence" value="ECO:0007669"/>
    <property type="project" value="InterPro"/>
</dbReference>
<dbReference type="InterPro" id="IPR014284">
    <property type="entry name" value="RNA_pol_sigma-70_dom"/>
</dbReference>
<dbReference type="SUPFAM" id="SSF88946">
    <property type="entry name" value="Sigma2 domain of RNA polymerase sigma factors"/>
    <property type="match status" value="1"/>
</dbReference>
<protein>
    <submittedName>
        <fullName evidence="8">RNA polymerase sigma-70 factor (ECF subfamily)</fullName>
    </submittedName>
</protein>
<evidence type="ECO:0000313" key="9">
    <source>
        <dbReference type="Proteomes" id="UP000294508"/>
    </source>
</evidence>
<dbReference type="Gene3D" id="1.10.1740.10">
    <property type="match status" value="1"/>
</dbReference>
<accession>A0A4R2H5Z8</accession>
<dbReference type="AlphaFoldDB" id="A0A4R2H5Z8"/>
<dbReference type="PANTHER" id="PTHR47756">
    <property type="entry name" value="BLL6612 PROTEIN-RELATED"/>
    <property type="match status" value="1"/>
</dbReference>
<dbReference type="RefSeq" id="WP_132212744.1">
    <property type="nucleotide sequence ID" value="NZ_SLWN01000011.1"/>
</dbReference>